<comment type="caution">
    <text evidence="2">The sequence shown here is derived from an EMBL/GenBank/DDBJ whole genome shotgun (WGS) entry which is preliminary data.</text>
</comment>
<feature type="region of interest" description="Disordered" evidence="1">
    <location>
        <begin position="428"/>
        <end position="447"/>
    </location>
</feature>
<dbReference type="EMBL" id="NBNE01000105">
    <property type="protein sequence ID" value="OWZ22834.1"/>
    <property type="molecule type" value="Genomic_DNA"/>
</dbReference>
<sequence length="447" mass="51648">MIQMSEKSTNIRISRRTRYVRILREFLVHWRGYENPTWIDEVDLNWGAILHQFLWNHANQNQIGVMQSTRWTEDASRANLSPWDVDIRRVEHDEDGLAAILGAGISPRERLDEVAETLVPEKDSRIKPPPVSFEMLSSDHTGQLLSFVGAAKRDGIGAAACIIWNLLSWEIVAATGHVLKKLPPSRLSIQQLQGVIGSTQSHLLRLLKDAEELQARFKFLRLVHVKRYFNTAADYISKLVIQDQTSLELAEKLMWALNTSFDFTRPDTSFCLVHGWDVQGTVEAMVGDFFRDVQLLDAQEWRTKVQCPVEYARSWAQDLQAKAKKRRAEDHNRKWKELTDRLKDDFEVGDSILEKGSDFRYRLRVEGTEYRFYPWVHGSRLKSPAKYPGLPSETVDIPEDDDFDAALLREDSWEPLYKFRKIRGRSDTRCALGHPDPHKPTRQGLVK</sequence>
<evidence type="ECO:0008006" key="4">
    <source>
        <dbReference type="Google" id="ProtNLM"/>
    </source>
</evidence>
<organism evidence="2 3">
    <name type="scientific">Phytophthora megakarya</name>
    <dbReference type="NCBI Taxonomy" id="4795"/>
    <lineage>
        <taxon>Eukaryota</taxon>
        <taxon>Sar</taxon>
        <taxon>Stramenopiles</taxon>
        <taxon>Oomycota</taxon>
        <taxon>Peronosporomycetes</taxon>
        <taxon>Peronosporales</taxon>
        <taxon>Peronosporaceae</taxon>
        <taxon>Phytophthora</taxon>
    </lineage>
</organism>
<dbReference type="AlphaFoldDB" id="A0A225WYB8"/>
<name>A0A225WYB8_9STRA</name>
<keyword evidence="3" id="KW-1185">Reference proteome</keyword>
<evidence type="ECO:0000313" key="2">
    <source>
        <dbReference type="EMBL" id="OWZ22834.1"/>
    </source>
</evidence>
<accession>A0A225WYB8</accession>
<evidence type="ECO:0000256" key="1">
    <source>
        <dbReference type="SAM" id="MobiDB-lite"/>
    </source>
</evidence>
<reference evidence="3" key="1">
    <citation type="submission" date="2017-03" db="EMBL/GenBank/DDBJ databases">
        <title>Phytopthora megakarya and P. palmivora, two closely related causual agents of cacao black pod achieved similar genome size and gene model numbers by different mechanisms.</title>
        <authorList>
            <person name="Ali S."/>
            <person name="Shao J."/>
            <person name="Larry D.J."/>
            <person name="Kronmiller B."/>
            <person name="Shen D."/>
            <person name="Strem M.D."/>
            <person name="Melnick R.L."/>
            <person name="Guiltinan M.J."/>
            <person name="Tyler B.M."/>
            <person name="Meinhardt L.W."/>
            <person name="Bailey B.A."/>
        </authorList>
    </citation>
    <scope>NUCLEOTIDE SEQUENCE [LARGE SCALE GENOMIC DNA]</scope>
    <source>
        <strain evidence="3">zdho120</strain>
    </source>
</reference>
<evidence type="ECO:0000313" key="3">
    <source>
        <dbReference type="Proteomes" id="UP000198211"/>
    </source>
</evidence>
<gene>
    <name evidence="2" type="ORF">PHMEG_0002388</name>
</gene>
<proteinExistence type="predicted"/>
<protein>
    <recommendedName>
        <fullName evidence="4">RNase H type-1 domain-containing protein</fullName>
    </recommendedName>
</protein>
<dbReference type="Proteomes" id="UP000198211">
    <property type="component" value="Unassembled WGS sequence"/>
</dbReference>